<evidence type="ECO:0000256" key="1">
    <source>
        <dbReference type="SAM" id="MobiDB-lite"/>
    </source>
</evidence>
<accession>A0AAV7M167</accession>
<dbReference type="EMBL" id="JANPWB010000014">
    <property type="protein sequence ID" value="KAJ1097207.1"/>
    <property type="molecule type" value="Genomic_DNA"/>
</dbReference>
<proteinExistence type="predicted"/>
<evidence type="ECO:0000313" key="2">
    <source>
        <dbReference type="EMBL" id="KAJ1097207.1"/>
    </source>
</evidence>
<sequence>MPRVRARANNRDPEQIEGRQVSGTSSPHEAETAYTKLPGPGRAPQPTREGWVSAWWCAPSPFHLLPGSSLQISGEDTSEESRRVVPESTSGRLGVRRERTVAAPETRGGLPDTGGLAWRRLEDGGSRQVQEVGAHNSGTGVG</sequence>
<comment type="caution">
    <text evidence="2">The sequence shown here is derived from an EMBL/GenBank/DDBJ whole genome shotgun (WGS) entry which is preliminary data.</text>
</comment>
<organism evidence="2 3">
    <name type="scientific">Pleurodeles waltl</name>
    <name type="common">Iberian ribbed newt</name>
    <dbReference type="NCBI Taxonomy" id="8319"/>
    <lineage>
        <taxon>Eukaryota</taxon>
        <taxon>Metazoa</taxon>
        <taxon>Chordata</taxon>
        <taxon>Craniata</taxon>
        <taxon>Vertebrata</taxon>
        <taxon>Euteleostomi</taxon>
        <taxon>Amphibia</taxon>
        <taxon>Batrachia</taxon>
        <taxon>Caudata</taxon>
        <taxon>Salamandroidea</taxon>
        <taxon>Salamandridae</taxon>
        <taxon>Pleurodelinae</taxon>
        <taxon>Pleurodeles</taxon>
    </lineage>
</organism>
<feature type="region of interest" description="Disordered" evidence="1">
    <location>
        <begin position="66"/>
        <end position="94"/>
    </location>
</feature>
<protein>
    <submittedName>
        <fullName evidence="2">Uncharacterized protein</fullName>
    </submittedName>
</protein>
<evidence type="ECO:0000313" key="3">
    <source>
        <dbReference type="Proteomes" id="UP001066276"/>
    </source>
</evidence>
<dbReference type="Proteomes" id="UP001066276">
    <property type="component" value="Chromosome 10"/>
</dbReference>
<keyword evidence="3" id="KW-1185">Reference proteome</keyword>
<dbReference type="AlphaFoldDB" id="A0AAV7M167"/>
<name>A0AAV7M167_PLEWA</name>
<feature type="region of interest" description="Disordered" evidence="1">
    <location>
        <begin position="1"/>
        <end position="48"/>
    </location>
</feature>
<feature type="region of interest" description="Disordered" evidence="1">
    <location>
        <begin position="123"/>
        <end position="142"/>
    </location>
</feature>
<gene>
    <name evidence="2" type="ORF">NDU88_002332</name>
</gene>
<reference evidence="2" key="1">
    <citation type="journal article" date="2022" name="bioRxiv">
        <title>Sequencing and chromosome-scale assembly of the giantPleurodeles waltlgenome.</title>
        <authorList>
            <person name="Brown T."/>
            <person name="Elewa A."/>
            <person name="Iarovenko S."/>
            <person name="Subramanian E."/>
            <person name="Araus A.J."/>
            <person name="Petzold A."/>
            <person name="Susuki M."/>
            <person name="Suzuki K.-i.T."/>
            <person name="Hayashi T."/>
            <person name="Toyoda A."/>
            <person name="Oliveira C."/>
            <person name="Osipova E."/>
            <person name="Leigh N.D."/>
            <person name="Simon A."/>
            <person name="Yun M.H."/>
        </authorList>
    </citation>
    <scope>NUCLEOTIDE SEQUENCE</scope>
    <source>
        <strain evidence="2">20211129_DDA</strain>
        <tissue evidence="2">Liver</tissue>
    </source>
</reference>